<dbReference type="Proteomes" id="UP001610334">
    <property type="component" value="Unassembled WGS sequence"/>
</dbReference>
<accession>A0ABR4HSN4</accession>
<evidence type="ECO:0000313" key="3">
    <source>
        <dbReference type="Proteomes" id="UP001610334"/>
    </source>
</evidence>
<keyword evidence="1" id="KW-1133">Transmembrane helix</keyword>
<organism evidence="2 3">
    <name type="scientific">Aspergillus granulosus</name>
    <dbReference type="NCBI Taxonomy" id="176169"/>
    <lineage>
        <taxon>Eukaryota</taxon>
        <taxon>Fungi</taxon>
        <taxon>Dikarya</taxon>
        <taxon>Ascomycota</taxon>
        <taxon>Pezizomycotina</taxon>
        <taxon>Eurotiomycetes</taxon>
        <taxon>Eurotiomycetidae</taxon>
        <taxon>Eurotiales</taxon>
        <taxon>Aspergillaceae</taxon>
        <taxon>Aspergillus</taxon>
        <taxon>Aspergillus subgen. Nidulantes</taxon>
    </lineage>
</organism>
<feature type="transmembrane region" description="Helical" evidence="1">
    <location>
        <begin position="60"/>
        <end position="79"/>
    </location>
</feature>
<name>A0ABR4HSN4_9EURO</name>
<gene>
    <name evidence="2" type="ORF">BJX63DRAFT_384248</name>
</gene>
<evidence type="ECO:0000313" key="2">
    <source>
        <dbReference type="EMBL" id="KAL2818400.1"/>
    </source>
</evidence>
<protein>
    <submittedName>
        <fullName evidence="2">Uncharacterized protein</fullName>
    </submittedName>
</protein>
<dbReference type="EMBL" id="JBFXLT010000014">
    <property type="protein sequence ID" value="KAL2818400.1"/>
    <property type="molecule type" value="Genomic_DNA"/>
</dbReference>
<comment type="caution">
    <text evidence="2">The sequence shown here is derived from an EMBL/GenBank/DDBJ whole genome shotgun (WGS) entry which is preliminary data.</text>
</comment>
<keyword evidence="1" id="KW-0812">Transmembrane</keyword>
<sequence length="84" mass="9366">MPCSSTLHPLVNLYLYLFRPAFESLISCLPILQTKTFQATYRGLSSVPTSGCWKGHRHHIVAVGLFSPFLSLLGVKYLLTTINV</sequence>
<evidence type="ECO:0000256" key="1">
    <source>
        <dbReference type="SAM" id="Phobius"/>
    </source>
</evidence>
<reference evidence="2 3" key="1">
    <citation type="submission" date="2024-07" db="EMBL/GenBank/DDBJ databases">
        <title>Section-level genome sequencing and comparative genomics of Aspergillus sections Usti and Cavernicolus.</title>
        <authorList>
            <consortium name="Lawrence Berkeley National Laboratory"/>
            <person name="Nybo J.L."/>
            <person name="Vesth T.C."/>
            <person name="Theobald S."/>
            <person name="Frisvad J.C."/>
            <person name="Larsen T.O."/>
            <person name="Kjaerboelling I."/>
            <person name="Rothschild-Mancinelli K."/>
            <person name="Lyhne E.K."/>
            <person name="Kogle M.E."/>
            <person name="Barry K."/>
            <person name="Clum A."/>
            <person name="Na H."/>
            <person name="Ledsgaard L."/>
            <person name="Lin J."/>
            <person name="Lipzen A."/>
            <person name="Kuo A."/>
            <person name="Riley R."/>
            <person name="Mondo S."/>
            <person name="Labutti K."/>
            <person name="Haridas S."/>
            <person name="Pangalinan J."/>
            <person name="Salamov A.A."/>
            <person name="Simmons B.A."/>
            <person name="Magnuson J.K."/>
            <person name="Chen J."/>
            <person name="Drula E."/>
            <person name="Henrissat B."/>
            <person name="Wiebenga A."/>
            <person name="Lubbers R.J."/>
            <person name="Gomes A.C."/>
            <person name="Makela M.R."/>
            <person name="Stajich J."/>
            <person name="Grigoriev I.V."/>
            <person name="Mortensen U.H."/>
            <person name="De Vries R.P."/>
            <person name="Baker S.E."/>
            <person name="Andersen M.R."/>
        </authorList>
    </citation>
    <scope>NUCLEOTIDE SEQUENCE [LARGE SCALE GENOMIC DNA]</scope>
    <source>
        <strain evidence="2 3">CBS 588.65</strain>
    </source>
</reference>
<keyword evidence="1" id="KW-0472">Membrane</keyword>
<keyword evidence="3" id="KW-1185">Reference proteome</keyword>
<feature type="transmembrane region" description="Helical" evidence="1">
    <location>
        <begin position="13"/>
        <end position="32"/>
    </location>
</feature>
<proteinExistence type="predicted"/>